<dbReference type="SMART" id="SM00530">
    <property type="entry name" value="HTH_XRE"/>
    <property type="match status" value="1"/>
</dbReference>
<keyword evidence="4" id="KW-1185">Reference proteome</keyword>
<dbReference type="Pfam" id="PF13560">
    <property type="entry name" value="HTH_31"/>
    <property type="match status" value="1"/>
</dbReference>
<dbReference type="InterPro" id="IPR006668">
    <property type="entry name" value="Mg_transptr_MgtE_intracell_dom"/>
</dbReference>
<organism evidence="3 4">
    <name type="scientific">Actinoplanes derwentensis</name>
    <dbReference type="NCBI Taxonomy" id="113562"/>
    <lineage>
        <taxon>Bacteria</taxon>
        <taxon>Bacillati</taxon>
        <taxon>Actinomycetota</taxon>
        <taxon>Actinomycetes</taxon>
        <taxon>Micromonosporales</taxon>
        <taxon>Micromonosporaceae</taxon>
        <taxon>Actinoplanes</taxon>
    </lineage>
</organism>
<dbReference type="InterPro" id="IPR010982">
    <property type="entry name" value="Lambda_DNA-bd_dom_sf"/>
</dbReference>
<dbReference type="Gene3D" id="1.10.260.40">
    <property type="entry name" value="lambda repressor-like DNA-binding domains"/>
    <property type="match status" value="1"/>
</dbReference>
<evidence type="ECO:0000313" key="3">
    <source>
        <dbReference type="EMBL" id="SDT39817.1"/>
    </source>
</evidence>
<proteinExistence type="predicted"/>
<dbReference type="SUPFAM" id="SSF47413">
    <property type="entry name" value="lambda repressor-like DNA-binding domains"/>
    <property type="match status" value="1"/>
</dbReference>
<reference evidence="3 4" key="1">
    <citation type="submission" date="2016-10" db="EMBL/GenBank/DDBJ databases">
        <authorList>
            <person name="de Groot N.N."/>
        </authorList>
    </citation>
    <scope>NUCLEOTIDE SEQUENCE [LARGE SCALE GENOMIC DNA]</scope>
    <source>
        <strain evidence="3 4">DSM 43941</strain>
    </source>
</reference>
<dbReference type="PROSITE" id="PS50943">
    <property type="entry name" value="HTH_CROC1"/>
    <property type="match status" value="1"/>
</dbReference>
<dbReference type="InterPro" id="IPR001387">
    <property type="entry name" value="Cro/C1-type_HTH"/>
</dbReference>
<dbReference type="EMBL" id="LT629758">
    <property type="protein sequence ID" value="SDT39817.1"/>
    <property type="molecule type" value="Genomic_DNA"/>
</dbReference>
<dbReference type="SUPFAM" id="SSF158791">
    <property type="entry name" value="MgtE N-terminal domain-like"/>
    <property type="match status" value="2"/>
</dbReference>
<dbReference type="AlphaFoldDB" id="A0A1H2A1W9"/>
<gene>
    <name evidence="3" type="ORF">SAMN04489716_3615</name>
</gene>
<dbReference type="Pfam" id="PF03448">
    <property type="entry name" value="MgtE_N"/>
    <property type="match status" value="2"/>
</dbReference>
<dbReference type="Proteomes" id="UP000198688">
    <property type="component" value="Chromosome I"/>
</dbReference>
<dbReference type="CDD" id="cd00093">
    <property type="entry name" value="HTH_XRE"/>
    <property type="match status" value="1"/>
</dbReference>
<evidence type="ECO:0000259" key="2">
    <source>
        <dbReference type="PROSITE" id="PS50943"/>
    </source>
</evidence>
<dbReference type="GO" id="GO:0003677">
    <property type="term" value="F:DNA binding"/>
    <property type="evidence" value="ECO:0007669"/>
    <property type="project" value="InterPro"/>
</dbReference>
<feature type="domain" description="HTH cro/C1-type" evidence="2">
    <location>
        <begin position="45"/>
        <end position="89"/>
    </location>
</feature>
<evidence type="ECO:0000256" key="1">
    <source>
        <dbReference type="SAM" id="MobiDB-lite"/>
    </source>
</evidence>
<dbReference type="OrthoDB" id="3294888at2"/>
<evidence type="ECO:0000313" key="4">
    <source>
        <dbReference type="Proteomes" id="UP000198688"/>
    </source>
</evidence>
<feature type="region of interest" description="Disordered" evidence="1">
    <location>
        <begin position="32"/>
        <end position="61"/>
    </location>
</feature>
<protein>
    <submittedName>
        <fullName evidence="3">Helix-turn-helix domain-containing protein</fullName>
    </submittedName>
</protein>
<feature type="compositionally biased region" description="Polar residues" evidence="1">
    <location>
        <begin position="42"/>
        <end position="61"/>
    </location>
</feature>
<name>A0A1H2A1W9_9ACTN</name>
<sequence length="414" mass="45123">MVATKFVPGDRPDPRSIRTVEDLAHRLAQLRRTAPREHLEQDQPTIRQLSDATGLPRSTLSDAECGRSLPSVKVVCRIASACGIPDDELVMWVEARDRAAQHARFTRRGSGYPDAVELARLVPDDEVRRPALAAVAYLRSQSVPVDGELDVVLDALPITVCAGHLSRMDPDAAAECLNLLPLEKGVECLRRLNPEVSAGLLRREAPAIAAEHLQMLPPPDSRRLLHRLPLIEAGRLLQAMPRVAATKLMESMPPGWIRDLITGRDVASSLAADLIFTIGYRQSLVLLTSLPQPRLVGILAAMDHESAAGVLGHLHPVRVRKILAIFQDGRVRQILLHLAETDAAAALAGMPGKRAAGLVAELPPDRAADILHHVPTDRRAQIVTAVPGDRQHRLRFAMSLLANRGAWLPTPSPK</sequence>
<dbReference type="RefSeq" id="WP_092545705.1">
    <property type="nucleotide sequence ID" value="NZ_BOMJ01000010.1"/>
</dbReference>
<accession>A0A1H2A1W9</accession>
<dbReference type="STRING" id="113562.SAMN04489716_3615"/>